<proteinExistence type="predicted"/>
<dbReference type="AlphaFoldDB" id="A0A6J6X3Z4"/>
<feature type="transmembrane region" description="Helical" evidence="1">
    <location>
        <begin position="83"/>
        <end position="102"/>
    </location>
</feature>
<dbReference type="Gene3D" id="3.40.33.10">
    <property type="entry name" value="CAP"/>
    <property type="match status" value="1"/>
</dbReference>
<name>A0A6J6X3Z4_9ZZZZ</name>
<dbReference type="InterPro" id="IPR035940">
    <property type="entry name" value="CAP_sf"/>
</dbReference>
<protein>
    <submittedName>
        <fullName evidence="3">Unannotated protein</fullName>
    </submittedName>
</protein>
<dbReference type="SUPFAM" id="SSF55797">
    <property type="entry name" value="PR-1-like"/>
    <property type="match status" value="1"/>
</dbReference>
<keyword evidence="1" id="KW-1133">Transmembrane helix</keyword>
<dbReference type="Pfam" id="PF00188">
    <property type="entry name" value="CAP"/>
    <property type="match status" value="1"/>
</dbReference>
<keyword evidence="1" id="KW-0812">Transmembrane</keyword>
<feature type="domain" description="SCP" evidence="2">
    <location>
        <begin position="123"/>
        <end position="225"/>
    </location>
</feature>
<sequence>MTLTAQPTAFIACKYVQGLRDVMAMRDGLNTAVCRPPLVVSDSQGILKIHTFGVRRSSSASFVSKHLTDGFREGFAMRRLARIWRIVVTFAVAMAVTGGAFATDAFADAAPPFIPPDADWLMTVNYYREMANLPPVAADPVLSAGAYNHSCYMLQNGISHDEIPGLPGYTPSGDLAGNNGNVAVSSAYNATARSHVELWMTGPFHAIGVLRPNLKTVGFGKCDDPSTPLWHSGATLDIIRGLGPQVPQIVPITFPGNGTTTSLDHFVVETPDPLGFCGWSGTAGLPVIALMPEALGSAPSATMRGSSGNLEVCVLSQYNTTGTAQAILAGNNAVVVIPHSRLATDSYTVSVTSRARVVGWTFTVDPTAATGVQPVPTTAPLGSGSGLQPIVPERLVDTRLNLGASRLAASITKRIQIAGRGGVPADAQAISANFTVVGPEVASYLSIWNCSASRPTVSTLNFDSMQTVPNGANVPLDATGGVCVFSPSSTDLVVDVNGYFSPAATGHFASVVPARLMDTRSGLGAPSRLQAFSTTALSVTGTSGIPTGATAVMLNVTSVYPDYDGYVTVYPCDAPMPTASNLNPSVWTITPNNVVTPVAADGTVCIYTSTPVDLVVDITGSVNAAATYEYVPAAPFRLTDTRDRSRLEMQGGANGLVVAQGQTLVIQVAGTRGIAAGAKGISANFTAVGASTWGYLTVWPCGERPTTSVVNFGQLNAIANGAQVPLSESGQLCVYASNPTHVIIDVNGWWK</sequence>
<evidence type="ECO:0000313" key="3">
    <source>
        <dbReference type="EMBL" id="CAB4792101.1"/>
    </source>
</evidence>
<evidence type="ECO:0000256" key="1">
    <source>
        <dbReference type="SAM" id="Phobius"/>
    </source>
</evidence>
<reference evidence="3" key="1">
    <citation type="submission" date="2020-05" db="EMBL/GenBank/DDBJ databases">
        <authorList>
            <person name="Chiriac C."/>
            <person name="Salcher M."/>
            <person name="Ghai R."/>
            <person name="Kavagutti S V."/>
        </authorList>
    </citation>
    <scope>NUCLEOTIDE SEQUENCE</scope>
</reference>
<dbReference type="EMBL" id="CAFAAI010000067">
    <property type="protein sequence ID" value="CAB4792101.1"/>
    <property type="molecule type" value="Genomic_DNA"/>
</dbReference>
<keyword evidence="1" id="KW-0472">Membrane</keyword>
<evidence type="ECO:0000259" key="2">
    <source>
        <dbReference type="Pfam" id="PF00188"/>
    </source>
</evidence>
<organism evidence="3">
    <name type="scientific">freshwater metagenome</name>
    <dbReference type="NCBI Taxonomy" id="449393"/>
    <lineage>
        <taxon>unclassified sequences</taxon>
        <taxon>metagenomes</taxon>
        <taxon>ecological metagenomes</taxon>
    </lineage>
</organism>
<dbReference type="CDD" id="cd05379">
    <property type="entry name" value="CAP_bacterial"/>
    <property type="match status" value="1"/>
</dbReference>
<dbReference type="InterPro" id="IPR014044">
    <property type="entry name" value="CAP_dom"/>
</dbReference>
<gene>
    <name evidence="3" type="ORF">UFOPK2992_00518</name>
</gene>
<accession>A0A6J6X3Z4</accession>